<evidence type="ECO:0000256" key="7">
    <source>
        <dbReference type="ARBA" id="ARBA00047942"/>
    </source>
</evidence>
<dbReference type="InterPro" id="IPR011639">
    <property type="entry name" value="MethylTrfase_TaqI-like_dom"/>
</dbReference>
<dbReference type="GO" id="GO:0032259">
    <property type="term" value="P:methylation"/>
    <property type="evidence" value="ECO:0007669"/>
    <property type="project" value="UniProtKB-KW"/>
</dbReference>
<comment type="catalytic activity">
    <reaction evidence="7">
        <text>a 2'-deoxyadenosine in DNA + S-adenosyl-L-methionine = an N(6)-methyl-2'-deoxyadenosine in DNA + S-adenosyl-L-homocysteine + H(+)</text>
        <dbReference type="Rhea" id="RHEA:15197"/>
        <dbReference type="Rhea" id="RHEA-COMP:12418"/>
        <dbReference type="Rhea" id="RHEA-COMP:12419"/>
        <dbReference type="ChEBI" id="CHEBI:15378"/>
        <dbReference type="ChEBI" id="CHEBI:57856"/>
        <dbReference type="ChEBI" id="CHEBI:59789"/>
        <dbReference type="ChEBI" id="CHEBI:90615"/>
        <dbReference type="ChEBI" id="CHEBI:90616"/>
        <dbReference type="EC" id="2.1.1.72"/>
    </reaction>
</comment>
<sequence length="1144" mass="134236">MDKQYAINLIRELFENSFQKEKFIFFVKNLLNHIEEAPFLYRGAYIPGIFQADVKTIERIGKYQDINGKQLDILIVTFLRQETLERARSLQRNIIAWYLNGGRGGNMKDAALVAFISPSNQDWRFSFVKMEYKYDSEAKKIKESYTPAKRYSYLVGPQEASHTAQSMMLPVLLNDKINPTLEEVEAIFKIEKVTKEFFEKYKNLFLNLADQFNKNLEFEQKVVKEHKIQVADFVKKLMGQIVFLYFLQKKGWLGVKPGDKWGSGDKKFMHNLFHKEYCEYVNFYNDVLEPLFYNTLNSRDRQNSSVINDQSYSPFFKCRIPYLNGGLFTPVYDWVKSKIFIDNKYFQDIFDVFDTFNFTVFESDPIEKEVAVDPEMLGKVFENLLEIRDRKSKGAFYTPREIVHYMCQESLINYLISKSDYPEDRIRKLMKSKDQELARTKEQVSKLEQMHDLKEMAIKVNELLKNVKVCDPAVGSGAFPMGLLKEISSVRYFLNRYFLKETNKYGQILTEYDIKKETLENCIYGVDIDPGAVEIARLRFWLSLVVEHDIEEIEPLPNLDYKIMQGNSLIELYLPTLTSKTNDESKNKLINDFNEAKLEYFSISDIQTKSKKREQINILARSIINYDKQQQRKKLYSQIEDKKSQLRMFGLQNEQQTLADAEFYSKLDLIKDYTEKDHFEWHLNFSEVFEKGGFDIVIANPPYIKEYVNKKAFDGLRNSPYYQGKMDIWYLFTCYAIDLLKNNSGVLTLIAQNNWVTSHGASKMRNRVLKDAQILSLVDFGEYKIFEAGIQTMVMLFKKITAQNTYTFDYRRIIGTNITFEDVLAILKKEKSINTEYLAPIIDKDQLIDKMLTFSNSKVGYILEKISKKINFQLDSNKEVAQGIVCPQDALNKKNKEILGNGYSIGQGIFVINNFEKEGLNFDKEEMKIINPFFTTNELKKWYKSSDNEKWIIYTDSSFAKSSKIQLYPNIKRHLDKFKKIITSDNRPYGLHRSRNEYFFKGSKIISLRKCQKPTFTYTDFDCYISETFYVIKSERINMKYLVGLLNSRLICFWLRHKGKMQGNNYQVDKEPLICLPILNPSIDENNILANIVEKIISVSKSEDYSVNTDKQNIVREYERQIDQMVYKLYGLNNDEIGTLENSI</sequence>
<evidence type="ECO:0000256" key="4">
    <source>
        <dbReference type="ARBA" id="ARBA00022691"/>
    </source>
</evidence>
<evidence type="ECO:0000256" key="2">
    <source>
        <dbReference type="ARBA" id="ARBA00022603"/>
    </source>
</evidence>
<dbReference type="Gene3D" id="3.40.50.150">
    <property type="entry name" value="Vaccinia Virus protein VP39"/>
    <property type="match status" value="1"/>
</dbReference>
<dbReference type="Proteomes" id="UP000177050">
    <property type="component" value="Unassembled WGS sequence"/>
</dbReference>
<dbReference type="InterPro" id="IPR029063">
    <property type="entry name" value="SAM-dependent_MTases_sf"/>
</dbReference>
<keyword evidence="4" id="KW-0949">S-adenosyl-L-methionine</keyword>
<name>A0A1F7L161_9BACT</name>
<comment type="caution">
    <text evidence="10">The sequence shown here is derived from an EMBL/GenBank/DDBJ whole genome shotgun (WGS) entry which is preliminary data.</text>
</comment>
<reference evidence="10 11" key="1">
    <citation type="journal article" date="2016" name="Nat. Commun.">
        <title>Thousands of microbial genomes shed light on interconnected biogeochemical processes in an aquifer system.</title>
        <authorList>
            <person name="Anantharaman K."/>
            <person name="Brown C.T."/>
            <person name="Hug L.A."/>
            <person name="Sharon I."/>
            <person name="Castelle C.J."/>
            <person name="Probst A.J."/>
            <person name="Thomas B.C."/>
            <person name="Singh A."/>
            <person name="Wilkins M.J."/>
            <person name="Karaoz U."/>
            <person name="Brodie E.L."/>
            <person name="Williams K.H."/>
            <person name="Hubbard S.S."/>
            <person name="Banfield J.F."/>
        </authorList>
    </citation>
    <scope>NUCLEOTIDE SEQUENCE [LARGE SCALE GENOMIC DNA]</scope>
</reference>
<dbReference type="Pfam" id="PF12950">
    <property type="entry name" value="TaqI_C"/>
    <property type="match status" value="1"/>
</dbReference>
<organism evidence="10 11">
    <name type="scientific">Candidatus Roizmanbacteria bacterium RIFOXYD1_FULL_38_12</name>
    <dbReference type="NCBI Taxonomy" id="1802093"/>
    <lineage>
        <taxon>Bacteria</taxon>
        <taxon>Candidatus Roizmaniibacteriota</taxon>
    </lineage>
</organism>
<dbReference type="InterPro" id="IPR002052">
    <property type="entry name" value="DNA_methylase_N6_adenine_CS"/>
</dbReference>
<dbReference type="GO" id="GO:0009307">
    <property type="term" value="P:DNA restriction-modification system"/>
    <property type="evidence" value="ECO:0007669"/>
    <property type="project" value="UniProtKB-KW"/>
</dbReference>
<dbReference type="PANTHER" id="PTHR33841">
    <property type="entry name" value="DNA METHYLTRANSFERASE YEEA-RELATED"/>
    <property type="match status" value="1"/>
</dbReference>
<dbReference type="EC" id="2.1.1.72" evidence="1"/>
<keyword evidence="2" id="KW-0489">Methyltransferase</keyword>
<keyword evidence="5" id="KW-0680">Restriction system</keyword>
<dbReference type="InterPro" id="IPR050953">
    <property type="entry name" value="N4_N6_ade-DNA_methylase"/>
</dbReference>
<dbReference type="SUPFAM" id="SSF53335">
    <property type="entry name" value="S-adenosyl-L-methionine-dependent methyltransferases"/>
    <property type="match status" value="1"/>
</dbReference>
<dbReference type="EMBL" id="MGBR01000001">
    <property type="protein sequence ID" value="OGK73784.1"/>
    <property type="molecule type" value="Genomic_DNA"/>
</dbReference>
<evidence type="ECO:0000256" key="3">
    <source>
        <dbReference type="ARBA" id="ARBA00022679"/>
    </source>
</evidence>
<protein>
    <recommendedName>
        <fullName evidence="1">site-specific DNA-methyltransferase (adenine-specific)</fullName>
        <ecNumber evidence="1">2.1.1.72</ecNumber>
    </recommendedName>
</protein>
<evidence type="ECO:0000256" key="6">
    <source>
        <dbReference type="ARBA" id="ARBA00023125"/>
    </source>
</evidence>
<proteinExistence type="predicted"/>
<evidence type="ECO:0000256" key="1">
    <source>
        <dbReference type="ARBA" id="ARBA00011900"/>
    </source>
</evidence>
<evidence type="ECO:0000256" key="5">
    <source>
        <dbReference type="ARBA" id="ARBA00022747"/>
    </source>
</evidence>
<evidence type="ECO:0000313" key="11">
    <source>
        <dbReference type="Proteomes" id="UP000177050"/>
    </source>
</evidence>
<feature type="domain" description="TaqI-like C-terminal specificity" evidence="9">
    <location>
        <begin position="993"/>
        <end position="1078"/>
    </location>
</feature>
<dbReference type="InterPro" id="IPR025931">
    <property type="entry name" value="TaqI_C"/>
</dbReference>
<dbReference type="AlphaFoldDB" id="A0A1F7L161"/>
<accession>A0A1F7L161</accession>
<dbReference type="SUPFAM" id="SSF116734">
    <property type="entry name" value="DNA methylase specificity domain"/>
    <property type="match status" value="1"/>
</dbReference>
<keyword evidence="3" id="KW-0808">Transferase</keyword>
<dbReference type="PANTHER" id="PTHR33841:SF1">
    <property type="entry name" value="DNA METHYLTRANSFERASE A"/>
    <property type="match status" value="1"/>
</dbReference>
<evidence type="ECO:0000259" key="8">
    <source>
        <dbReference type="Pfam" id="PF07669"/>
    </source>
</evidence>
<dbReference type="GO" id="GO:0009007">
    <property type="term" value="F:site-specific DNA-methyltransferase (adenine-specific) activity"/>
    <property type="evidence" value="ECO:0007669"/>
    <property type="project" value="UniProtKB-EC"/>
</dbReference>
<dbReference type="PRINTS" id="PR00507">
    <property type="entry name" value="N12N6MTFRASE"/>
</dbReference>
<keyword evidence="6" id="KW-0238">DNA-binding</keyword>
<gene>
    <name evidence="10" type="ORF">A3K52_03300</name>
</gene>
<feature type="domain" description="Type II methyltransferase M.TaqI-like" evidence="8">
    <location>
        <begin position="521"/>
        <end position="786"/>
    </location>
</feature>
<dbReference type="GO" id="GO:0003677">
    <property type="term" value="F:DNA binding"/>
    <property type="evidence" value="ECO:0007669"/>
    <property type="project" value="UniProtKB-KW"/>
</dbReference>
<dbReference type="Pfam" id="PF07669">
    <property type="entry name" value="Eco57I"/>
    <property type="match status" value="1"/>
</dbReference>
<evidence type="ECO:0000313" key="10">
    <source>
        <dbReference type="EMBL" id="OGK73784.1"/>
    </source>
</evidence>
<evidence type="ECO:0000259" key="9">
    <source>
        <dbReference type="Pfam" id="PF12950"/>
    </source>
</evidence>
<dbReference type="PROSITE" id="PS00092">
    <property type="entry name" value="N6_MTASE"/>
    <property type="match status" value="1"/>
</dbReference>